<accession>A0A9D1VQ23</accession>
<dbReference type="AlphaFoldDB" id="A0A9D1VQ23"/>
<dbReference type="EMBL" id="DXFB01000019">
    <property type="protein sequence ID" value="HIX44731.1"/>
    <property type="molecule type" value="Genomic_DNA"/>
</dbReference>
<feature type="domain" description="DUF4136" evidence="1">
    <location>
        <begin position="32"/>
        <end position="212"/>
    </location>
</feature>
<dbReference type="Gene3D" id="3.30.160.670">
    <property type="match status" value="1"/>
</dbReference>
<evidence type="ECO:0000313" key="2">
    <source>
        <dbReference type="EMBL" id="HIX44731.1"/>
    </source>
</evidence>
<comment type="caution">
    <text evidence="2">The sequence shown here is derived from an EMBL/GenBank/DDBJ whole genome shotgun (WGS) entry which is preliminary data.</text>
</comment>
<protein>
    <submittedName>
        <fullName evidence="2">DUF4136 domain-containing protein</fullName>
    </submittedName>
</protein>
<reference evidence="2" key="2">
    <citation type="submission" date="2021-04" db="EMBL/GenBank/DDBJ databases">
        <authorList>
            <person name="Gilroy R."/>
        </authorList>
    </citation>
    <scope>NUCLEOTIDE SEQUENCE</scope>
    <source>
        <strain evidence="2">ChiHjej12B11-16260</strain>
    </source>
</reference>
<reference evidence="2" key="1">
    <citation type="journal article" date="2021" name="PeerJ">
        <title>Extensive microbial diversity within the chicken gut microbiome revealed by metagenomics and culture.</title>
        <authorList>
            <person name="Gilroy R."/>
            <person name="Ravi A."/>
            <person name="Getino M."/>
            <person name="Pursley I."/>
            <person name="Horton D.L."/>
            <person name="Alikhan N.F."/>
            <person name="Baker D."/>
            <person name="Gharbi K."/>
            <person name="Hall N."/>
            <person name="Watson M."/>
            <person name="Adriaenssens E.M."/>
            <person name="Foster-Nyarko E."/>
            <person name="Jarju S."/>
            <person name="Secka A."/>
            <person name="Antonio M."/>
            <person name="Oren A."/>
            <person name="Chaudhuri R.R."/>
            <person name="La Ragione R."/>
            <person name="Hildebrand F."/>
            <person name="Pallen M.J."/>
        </authorList>
    </citation>
    <scope>NUCLEOTIDE SEQUENCE</scope>
    <source>
        <strain evidence="2">ChiHjej12B11-16260</strain>
    </source>
</reference>
<gene>
    <name evidence="2" type="ORF">H9982_00780</name>
</gene>
<proteinExistence type="predicted"/>
<name>A0A9D1VQ23_9BACT</name>
<evidence type="ECO:0000259" key="1">
    <source>
        <dbReference type="Pfam" id="PF13590"/>
    </source>
</evidence>
<dbReference type="InterPro" id="IPR025411">
    <property type="entry name" value="DUF4136"/>
</dbReference>
<evidence type="ECO:0000313" key="3">
    <source>
        <dbReference type="Proteomes" id="UP000824246"/>
    </source>
</evidence>
<dbReference type="Pfam" id="PF13590">
    <property type="entry name" value="DUF4136"/>
    <property type="match status" value="1"/>
</dbReference>
<sequence>MKKAIPFFLVALALTACEKEPDLNQLSSDLIVYTDYDQKCDFGNYATFAIPDSILVLSNSSKPIYYSADDPRATAIIGAFTSEMEARGYTQSSDLQTADLGVQVSYVKNTSTIVSYAAGNPYWWYGYGYYWPCSYWDPYYWGWGPYYGYPITYSYTVGSLIAEIVALKDADATTKKIPVVWTAYMAGIMSSNQLDLTRTLTGIYQAFEQSPYITAQ</sequence>
<dbReference type="PROSITE" id="PS51257">
    <property type="entry name" value="PROKAR_LIPOPROTEIN"/>
    <property type="match status" value="1"/>
</dbReference>
<dbReference type="Proteomes" id="UP000824246">
    <property type="component" value="Unassembled WGS sequence"/>
</dbReference>
<organism evidence="2 3">
    <name type="scientific">Candidatus Barnesiella excrementipullorum</name>
    <dbReference type="NCBI Taxonomy" id="2838479"/>
    <lineage>
        <taxon>Bacteria</taxon>
        <taxon>Pseudomonadati</taxon>
        <taxon>Bacteroidota</taxon>
        <taxon>Bacteroidia</taxon>
        <taxon>Bacteroidales</taxon>
        <taxon>Barnesiellaceae</taxon>
        <taxon>Barnesiella</taxon>
    </lineage>
</organism>